<evidence type="ECO:0000256" key="1">
    <source>
        <dbReference type="ARBA" id="ARBA00004196"/>
    </source>
</evidence>
<dbReference type="InterPro" id="IPR050555">
    <property type="entry name" value="Bact_Solute-Bind_Prot2"/>
</dbReference>
<dbReference type="Gene3D" id="3.40.50.2300">
    <property type="match status" value="2"/>
</dbReference>
<dbReference type="RefSeq" id="WP_249308363.1">
    <property type="nucleotide sequence ID" value="NZ_JACRSZ010000008.1"/>
</dbReference>
<evidence type="ECO:0000313" key="5">
    <source>
        <dbReference type="Proteomes" id="UP000657421"/>
    </source>
</evidence>
<dbReference type="PANTHER" id="PTHR30036:SF1">
    <property type="entry name" value="D-XYLOSE-BINDING PERIPLASMIC PROTEIN"/>
    <property type="match status" value="1"/>
</dbReference>
<reference evidence="4 5" key="1">
    <citation type="submission" date="2020-08" db="EMBL/GenBank/DDBJ databases">
        <title>Genome public.</title>
        <authorList>
            <person name="Liu C."/>
            <person name="Sun Q."/>
        </authorList>
    </citation>
    <scope>NUCLEOTIDE SEQUENCE [LARGE SCALE GENOMIC DNA]</scope>
    <source>
        <strain evidence="4 5">NSJ-46</strain>
    </source>
</reference>
<evidence type="ECO:0000259" key="3">
    <source>
        <dbReference type="Pfam" id="PF13407"/>
    </source>
</evidence>
<dbReference type="SUPFAM" id="SSF53822">
    <property type="entry name" value="Periplasmic binding protein-like I"/>
    <property type="match status" value="1"/>
</dbReference>
<accession>A0ABR7NA30</accession>
<evidence type="ECO:0000256" key="2">
    <source>
        <dbReference type="ARBA" id="ARBA00022729"/>
    </source>
</evidence>
<dbReference type="InterPro" id="IPR028082">
    <property type="entry name" value="Peripla_BP_I"/>
</dbReference>
<comment type="caution">
    <text evidence="4">The sequence shown here is derived from an EMBL/GenBank/DDBJ whole genome shotgun (WGS) entry which is preliminary data.</text>
</comment>
<organism evidence="4 5">
    <name type="scientific">Jingyaoa shaoxingensis</name>
    <dbReference type="NCBI Taxonomy" id="2763671"/>
    <lineage>
        <taxon>Bacteria</taxon>
        <taxon>Bacillati</taxon>
        <taxon>Bacillota</taxon>
        <taxon>Clostridia</taxon>
        <taxon>Lachnospirales</taxon>
        <taxon>Lachnospiraceae</taxon>
        <taxon>Jingyaoa</taxon>
    </lineage>
</organism>
<keyword evidence="5" id="KW-1185">Reference proteome</keyword>
<dbReference type="EMBL" id="JACRSZ010000008">
    <property type="protein sequence ID" value="MBC8573264.1"/>
    <property type="molecule type" value="Genomic_DNA"/>
</dbReference>
<dbReference type="InterPro" id="IPR025997">
    <property type="entry name" value="SBP_2_dom"/>
</dbReference>
<evidence type="ECO:0000313" key="4">
    <source>
        <dbReference type="EMBL" id="MBC8573264.1"/>
    </source>
</evidence>
<dbReference type="Pfam" id="PF13407">
    <property type="entry name" value="Peripla_BP_4"/>
    <property type="match status" value="1"/>
</dbReference>
<keyword evidence="2" id="KW-0732">Signal</keyword>
<dbReference type="Proteomes" id="UP000657421">
    <property type="component" value="Unassembled WGS sequence"/>
</dbReference>
<comment type="subcellular location">
    <subcellularLocation>
        <location evidence="1">Cell envelope</location>
    </subcellularLocation>
</comment>
<name>A0ABR7NA30_9FIRM</name>
<feature type="domain" description="Periplasmic binding protein" evidence="3">
    <location>
        <begin position="48"/>
        <end position="302"/>
    </location>
</feature>
<gene>
    <name evidence="4" type="ORF">H8716_09230</name>
</gene>
<dbReference type="PANTHER" id="PTHR30036">
    <property type="entry name" value="D-XYLOSE-BINDING PERIPLASMIC PROTEIN"/>
    <property type="match status" value="1"/>
</dbReference>
<protein>
    <submittedName>
        <fullName evidence="4">Substrate-binding domain-containing protein</fullName>
    </submittedName>
</protein>
<sequence length="355" mass="39112">MNHLSSVVKKYMLYTTIAAMAVSTAGCSPVKEETQSEKSDENTPLQIGMSFDTFVLERWIRDRDIFVSTASELGAEVNVQNANGDADEQASQIEYLIDKGMDVLVIVAVDGTDAALASAIKRAHSKGIKVLAYDRIIQNSDVDLYASFDNEEVGQLMAENVISQIPANGKIAALYGSPADYNVVLVEKGIKKVLADTNIELVYENYADNWKAEYAYDQMNECIDTVGKVDAVICGNDGLAAMAFKSLSEHRMADDVCLVGQDADIDACQRIVEGNQYMTVYKSIDQLAKQSAQYAVMLAEGTDLDMTETFNDGTYDVPYLKLEPVAVTRENMDAEIISSRFHLKNEVYLNVDTEE</sequence>
<proteinExistence type="predicted"/>